<organism evidence="2 3">
    <name type="scientific">Liparis tanakae</name>
    <name type="common">Tanaka's snailfish</name>
    <dbReference type="NCBI Taxonomy" id="230148"/>
    <lineage>
        <taxon>Eukaryota</taxon>
        <taxon>Metazoa</taxon>
        <taxon>Chordata</taxon>
        <taxon>Craniata</taxon>
        <taxon>Vertebrata</taxon>
        <taxon>Euteleostomi</taxon>
        <taxon>Actinopterygii</taxon>
        <taxon>Neopterygii</taxon>
        <taxon>Teleostei</taxon>
        <taxon>Neoteleostei</taxon>
        <taxon>Acanthomorphata</taxon>
        <taxon>Eupercaria</taxon>
        <taxon>Perciformes</taxon>
        <taxon>Cottioidei</taxon>
        <taxon>Cottales</taxon>
        <taxon>Liparidae</taxon>
        <taxon>Liparis</taxon>
    </lineage>
</organism>
<dbReference type="EMBL" id="SRLO01000055">
    <property type="protein sequence ID" value="TNN80428.1"/>
    <property type="molecule type" value="Genomic_DNA"/>
</dbReference>
<name>A0A4Z2IS55_9TELE</name>
<feature type="region of interest" description="Disordered" evidence="1">
    <location>
        <begin position="1"/>
        <end position="25"/>
    </location>
</feature>
<proteinExistence type="predicted"/>
<sequence length="156" mass="16701">MEEFSRKHLETDTHGEGGHAGDNLAPSGKLCPPCLMGAKESALWCSHGPNYVRLTSPGSEVLPARMPRKFLLVLLIISRHGPSGGIRVSDAAENEPGQSRLTRGESERGPGDAGAGVVGSERVMEVWECLLGPLTFVVEASYNPVLKDHTDIMESP</sequence>
<gene>
    <name evidence="2" type="ORF">EYF80_009452</name>
</gene>
<accession>A0A4Z2IS55</accession>
<evidence type="ECO:0000256" key="1">
    <source>
        <dbReference type="SAM" id="MobiDB-lite"/>
    </source>
</evidence>
<dbReference type="AlphaFoldDB" id="A0A4Z2IS55"/>
<protein>
    <submittedName>
        <fullName evidence="2">Uncharacterized protein</fullName>
    </submittedName>
</protein>
<feature type="region of interest" description="Disordered" evidence="1">
    <location>
        <begin position="85"/>
        <end position="116"/>
    </location>
</feature>
<evidence type="ECO:0000313" key="3">
    <source>
        <dbReference type="Proteomes" id="UP000314294"/>
    </source>
</evidence>
<dbReference type="Proteomes" id="UP000314294">
    <property type="component" value="Unassembled WGS sequence"/>
</dbReference>
<feature type="compositionally biased region" description="Basic and acidic residues" evidence="1">
    <location>
        <begin position="1"/>
        <end position="19"/>
    </location>
</feature>
<keyword evidence="3" id="KW-1185">Reference proteome</keyword>
<reference evidence="2 3" key="1">
    <citation type="submission" date="2019-03" db="EMBL/GenBank/DDBJ databases">
        <title>First draft genome of Liparis tanakae, snailfish: a comprehensive survey of snailfish specific genes.</title>
        <authorList>
            <person name="Kim W."/>
            <person name="Song I."/>
            <person name="Jeong J.-H."/>
            <person name="Kim D."/>
            <person name="Kim S."/>
            <person name="Ryu S."/>
            <person name="Song J.Y."/>
            <person name="Lee S.K."/>
        </authorList>
    </citation>
    <scope>NUCLEOTIDE SEQUENCE [LARGE SCALE GENOMIC DNA]</scope>
    <source>
        <tissue evidence="2">Muscle</tissue>
    </source>
</reference>
<comment type="caution">
    <text evidence="2">The sequence shown here is derived from an EMBL/GenBank/DDBJ whole genome shotgun (WGS) entry which is preliminary data.</text>
</comment>
<evidence type="ECO:0000313" key="2">
    <source>
        <dbReference type="EMBL" id="TNN80428.1"/>
    </source>
</evidence>